<gene>
    <name evidence="2" type="ORF">Malapachy_2401</name>
</gene>
<dbReference type="CDD" id="cd22849">
    <property type="entry name" value="NuzM"/>
    <property type="match status" value="1"/>
</dbReference>
<name>A0A0M8MWC2_9BASI</name>
<feature type="region of interest" description="Disordered" evidence="1">
    <location>
        <begin position="129"/>
        <end position="151"/>
    </location>
</feature>
<dbReference type="AlphaFoldDB" id="A0A0M8MWC2"/>
<comment type="caution">
    <text evidence="2">The sequence shown here is derived from an EMBL/GenBank/DDBJ whole genome shotgun (WGS) entry which is preliminary data.</text>
</comment>
<evidence type="ECO:0000313" key="2">
    <source>
        <dbReference type="EMBL" id="KOS15614.1"/>
    </source>
</evidence>
<dbReference type="PANTHER" id="PTHR37325:SF1">
    <property type="entry name" value="OXIDOREDUCTASE 21 KDA SUBUNIT, PUTATIVE (AFU_ORTHOLOGUE AFUA_4G05910)-RELATED"/>
    <property type="match status" value="1"/>
</dbReference>
<dbReference type="Proteomes" id="UP000037751">
    <property type="component" value="Unassembled WGS sequence"/>
</dbReference>
<dbReference type="VEuPathDB" id="FungiDB:Malapachy_2401"/>
<dbReference type="GeneID" id="28728766"/>
<dbReference type="PANTHER" id="PTHR37325">
    <property type="entry name" value="OXIDOREDUCTASE 21 KDA SUBUNIT, PUTATIVE (AFU_ORTHOLOGUE AFUA_4G05910)-RELATED"/>
    <property type="match status" value="1"/>
</dbReference>
<reference evidence="2 3" key="1">
    <citation type="submission" date="2015-07" db="EMBL/GenBank/DDBJ databases">
        <title>Draft Genome Sequence of Malassezia furfur CBS1878 and Malassezia pachydermatis CBS1879.</title>
        <authorList>
            <person name="Triana S."/>
            <person name="Ohm R."/>
            <person name="Gonzalez A."/>
            <person name="DeCock H."/>
            <person name="Restrepo S."/>
            <person name="Celis A."/>
        </authorList>
    </citation>
    <scope>NUCLEOTIDE SEQUENCE [LARGE SCALE GENOMIC DNA]</scope>
    <source>
        <strain evidence="2 3">CBS 1879</strain>
    </source>
</reference>
<dbReference type="OrthoDB" id="10261524at2759"/>
<dbReference type="STRING" id="77020.A0A0M8MWC2"/>
<dbReference type="PIRSF" id="PIRSF022976">
    <property type="entry name" value="NADH_Oxi_21kDa"/>
    <property type="match status" value="1"/>
</dbReference>
<protein>
    <submittedName>
        <fullName evidence="2">Uncharacterized protein</fullName>
    </submittedName>
</protein>
<dbReference type="RefSeq" id="XP_017993246.1">
    <property type="nucleotide sequence ID" value="XM_018136891.1"/>
</dbReference>
<keyword evidence="3" id="KW-1185">Reference proteome</keyword>
<feature type="region of interest" description="Disordered" evidence="1">
    <location>
        <begin position="166"/>
        <end position="187"/>
    </location>
</feature>
<accession>A0A0M8MWC2</accession>
<evidence type="ECO:0000256" key="1">
    <source>
        <dbReference type="SAM" id="MobiDB-lite"/>
    </source>
</evidence>
<feature type="compositionally biased region" description="Polar residues" evidence="1">
    <location>
        <begin position="134"/>
        <end position="147"/>
    </location>
</feature>
<sequence length="212" mass="23884">MSAFRATRTLLNKAPRIPESPHKYHYTEGRTPFWRKVRDILSVNPDISSGLPLPLLNRYPQPASRPEKPAPVPSKVHVLTLVLRYALDLAASDIAQNLYYDRDFRRKYPQTEVITQQYLTELLLASPNEDGTKSLPQPGSEQTTALTRPSDLASPTAFTEVLAQVQEQPESKYSASNMPPSFPSTKPQHILKIQKGAIPHGKFDYFPVENYA</sequence>
<proteinExistence type="predicted"/>
<organism evidence="2 3">
    <name type="scientific">Malassezia pachydermatis</name>
    <dbReference type="NCBI Taxonomy" id="77020"/>
    <lineage>
        <taxon>Eukaryota</taxon>
        <taxon>Fungi</taxon>
        <taxon>Dikarya</taxon>
        <taxon>Basidiomycota</taxon>
        <taxon>Ustilaginomycotina</taxon>
        <taxon>Malasseziomycetes</taxon>
        <taxon>Malasseziales</taxon>
        <taxon>Malasseziaceae</taxon>
        <taxon>Malassezia</taxon>
    </lineage>
</organism>
<dbReference type="EMBL" id="LGAV01000002">
    <property type="protein sequence ID" value="KOS15614.1"/>
    <property type="molecule type" value="Genomic_DNA"/>
</dbReference>
<dbReference type="InterPro" id="IPR016813">
    <property type="entry name" value="NADH_Ub_cplx-1_21kDa"/>
</dbReference>
<evidence type="ECO:0000313" key="3">
    <source>
        <dbReference type="Proteomes" id="UP000037751"/>
    </source>
</evidence>